<dbReference type="OrthoDB" id="2449131at2"/>
<dbReference type="AlphaFoldDB" id="A0A4R6BXJ1"/>
<sequence>MVQAMLKRLLLLIIPVFLLSGCLYPEEQRTENQVAPDDQLKMVQTAVDQYQQDNDGLLPIKERDTSYDIYVKHPIDFEKLSPRYLSQLPGSSFEKGGYFQYVLVDVEKNPTVKLIDLRTSEVLKDLRIRLNVKNNELPLKNKIGPNVYEIDYKKYGLKKYPTVKSPYSGEALPIYINGGNDFIIDYTVDLGKKISDSHLNLEKGSDIRHILYDDSPILPAYSVPYTVDDKNEPVFKTHAIIK</sequence>
<name>A0A4R6BXJ1_9STAP</name>
<keyword evidence="2" id="KW-1185">Reference proteome</keyword>
<evidence type="ECO:0000313" key="2">
    <source>
        <dbReference type="Proteomes" id="UP000294802"/>
    </source>
</evidence>
<protein>
    <submittedName>
        <fullName evidence="1">Uncharacterized protein</fullName>
    </submittedName>
</protein>
<gene>
    <name evidence="1" type="ORF">ERX29_01010</name>
</gene>
<accession>A0A4R6BXJ1</accession>
<proteinExistence type="predicted"/>
<dbReference type="EMBL" id="SCWB01000001">
    <property type="protein sequence ID" value="TDM13212.1"/>
    <property type="molecule type" value="Genomic_DNA"/>
</dbReference>
<reference evidence="1 2" key="1">
    <citation type="submission" date="2019-01" db="EMBL/GenBank/DDBJ databases">
        <title>Draft genome sequences of the type strains of six Macrococcus species.</title>
        <authorList>
            <person name="Mazhar S."/>
            <person name="Altermann E."/>
            <person name="Hill C."/>
            <person name="Mcauliffe O."/>
        </authorList>
    </citation>
    <scope>NUCLEOTIDE SEQUENCE [LARGE SCALE GENOMIC DNA]</scope>
    <source>
        <strain evidence="1 2">CCM4815</strain>
    </source>
</reference>
<dbReference type="PROSITE" id="PS51257">
    <property type="entry name" value="PROKAR_LIPOPROTEIN"/>
    <property type="match status" value="1"/>
</dbReference>
<comment type="caution">
    <text evidence="1">The sequence shown here is derived from an EMBL/GenBank/DDBJ whole genome shotgun (WGS) entry which is preliminary data.</text>
</comment>
<dbReference type="Proteomes" id="UP000294802">
    <property type="component" value="Unassembled WGS sequence"/>
</dbReference>
<evidence type="ECO:0000313" key="1">
    <source>
        <dbReference type="EMBL" id="TDM13212.1"/>
    </source>
</evidence>
<organism evidence="1 2">
    <name type="scientific">Macrococcus lamae</name>
    <dbReference type="NCBI Taxonomy" id="198484"/>
    <lineage>
        <taxon>Bacteria</taxon>
        <taxon>Bacillati</taxon>
        <taxon>Bacillota</taxon>
        <taxon>Bacilli</taxon>
        <taxon>Bacillales</taxon>
        <taxon>Staphylococcaceae</taxon>
        <taxon>Macrococcus</taxon>
    </lineage>
</organism>